<evidence type="ECO:0000313" key="3">
    <source>
        <dbReference type="Proteomes" id="UP001327560"/>
    </source>
</evidence>
<name>A0AAQ3PYY1_9LILI</name>
<dbReference type="Proteomes" id="UP001327560">
    <property type="component" value="Chromosome 1"/>
</dbReference>
<keyword evidence="3" id="KW-1185">Reference proteome</keyword>
<evidence type="ECO:0000313" key="2">
    <source>
        <dbReference type="EMBL" id="WOK91404.1"/>
    </source>
</evidence>
<dbReference type="Pfam" id="PF13966">
    <property type="entry name" value="zf-RVT"/>
    <property type="match status" value="1"/>
</dbReference>
<protein>
    <recommendedName>
        <fullName evidence="1">Reverse transcriptase zinc-binding domain-containing protein</fullName>
    </recommendedName>
</protein>
<evidence type="ECO:0000259" key="1">
    <source>
        <dbReference type="Pfam" id="PF13966"/>
    </source>
</evidence>
<dbReference type="InterPro" id="IPR026960">
    <property type="entry name" value="RVT-Znf"/>
</dbReference>
<sequence length="135" mass="15912">MEGNFSTKSLYLLLTFRGVTDLFHCFLWGCKPLPKVSIFGWIRLRERLLTRDRLVRWGITSDTSCLLCDGLETHEHLFISCPYSCAGWRVFLSLVNYSFFSLFEAPWNSQLNVSHKVAVDHSRLILIRSWFIWFE</sequence>
<feature type="domain" description="Reverse transcriptase zinc-binding" evidence="1">
    <location>
        <begin position="5"/>
        <end position="88"/>
    </location>
</feature>
<organism evidence="2 3">
    <name type="scientific">Canna indica</name>
    <name type="common">Indian-shot</name>
    <dbReference type="NCBI Taxonomy" id="4628"/>
    <lineage>
        <taxon>Eukaryota</taxon>
        <taxon>Viridiplantae</taxon>
        <taxon>Streptophyta</taxon>
        <taxon>Embryophyta</taxon>
        <taxon>Tracheophyta</taxon>
        <taxon>Spermatophyta</taxon>
        <taxon>Magnoliopsida</taxon>
        <taxon>Liliopsida</taxon>
        <taxon>Zingiberales</taxon>
        <taxon>Cannaceae</taxon>
        <taxon>Canna</taxon>
    </lineage>
</organism>
<dbReference type="EMBL" id="CP136890">
    <property type="protein sequence ID" value="WOK91404.1"/>
    <property type="molecule type" value="Genomic_DNA"/>
</dbReference>
<gene>
    <name evidence="2" type="ORF">Cni_G00095</name>
</gene>
<reference evidence="2 3" key="1">
    <citation type="submission" date="2023-10" db="EMBL/GenBank/DDBJ databases">
        <title>Chromosome-scale genome assembly provides insights into flower coloration mechanisms of Canna indica.</title>
        <authorList>
            <person name="Li C."/>
        </authorList>
    </citation>
    <scope>NUCLEOTIDE SEQUENCE [LARGE SCALE GENOMIC DNA]</scope>
    <source>
        <tissue evidence="2">Flower</tissue>
    </source>
</reference>
<dbReference type="AlphaFoldDB" id="A0AAQ3PYY1"/>
<proteinExistence type="predicted"/>
<accession>A0AAQ3PYY1</accession>